<dbReference type="RefSeq" id="WP_378096987.1">
    <property type="nucleotide sequence ID" value="NZ_JBHSEP010000009.1"/>
</dbReference>
<evidence type="ECO:0000313" key="4">
    <source>
        <dbReference type="Proteomes" id="UP001596028"/>
    </source>
</evidence>
<feature type="compositionally biased region" description="Basic and acidic residues" evidence="1">
    <location>
        <begin position="45"/>
        <end position="55"/>
    </location>
</feature>
<dbReference type="EMBL" id="JBHSEP010000009">
    <property type="protein sequence ID" value="MFC4599356.1"/>
    <property type="molecule type" value="Genomic_DNA"/>
</dbReference>
<evidence type="ECO:0000256" key="2">
    <source>
        <dbReference type="SAM" id="Phobius"/>
    </source>
</evidence>
<sequence length="150" mass="17026">MEELITFLTSNIQFLIVIIGIVYFLFFRKSPLEKRTQNRMPDFGGESRRPTERPVRPVPAQTRPERYEPVETTYSAPETFYDPGPAALSDPAPASRVSRSAAAAGSHQPDSYVYESSREAARGPSRQDLARAVLWSEILGRPRARKPYRR</sequence>
<protein>
    <submittedName>
        <fullName evidence="3">Uncharacterized protein</fullName>
    </submittedName>
</protein>
<keyword evidence="2" id="KW-0472">Membrane</keyword>
<feature type="transmembrane region" description="Helical" evidence="2">
    <location>
        <begin position="6"/>
        <end position="27"/>
    </location>
</feature>
<comment type="caution">
    <text evidence="3">The sequence shown here is derived from an EMBL/GenBank/DDBJ whole genome shotgun (WGS) entry which is preliminary data.</text>
</comment>
<proteinExistence type="predicted"/>
<keyword evidence="2" id="KW-0812">Transmembrane</keyword>
<reference evidence="4" key="1">
    <citation type="journal article" date="2019" name="Int. J. Syst. Evol. Microbiol.">
        <title>The Global Catalogue of Microorganisms (GCM) 10K type strain sequencing project: providing services to taxonomists for standard genome sequencing and annotation.</title>
        <authorList>
            <consortium name="The Broad Institute Genomics Platform"/>
            <consortium name="The Broad Institute Genome Sequencing Center for Infectious Disease"/>
            <person name="Wu L."/>
            <person name="Ma J."/>
        </authorList>
    </citation>
    <scope>NUCLEOTIDE SEQUENCE [LARGE SCALE GENOMIC DNA]</scope>
    <source>
        <strain evidence="4">CCUG 49571</strain>
    </source>
</reference>
<evidence type="ECO:0000313" key="3">
    <source>
        <dbReference type="EMBL" id="MFC4599356.1"/>
    </source>
</evidence>
<evidence type="ECO:0000256" key="1">
    <source>
        <dbReference type="SAM" id="MobiDB-lite"/>
    </source>
</evidence>
<organism evidence="3 4">
    <name type="scientific">Cohnella hongkongensis</name>
    <dbReference type="NCBI Taxonomy" id="178337"/>
    <lineage>
        <taxon>Bacteria</taxon>
        <taxon>Bacillati</taxon>
        <taxon>Bacillota</taxon>
        <taxon>Bacilli</taxon>
        <taxon>Bacillales</taxon>
        <taxon>Paenibacillaceae</taxon>
        <taxon>Cohnella</taxon>
    </lineage>
</organism>
<keyword evidence="4" id="KW-1185">Reference proteome</keyword>
<accession>A0ABV9FF20</accession>
<name>A0ABV9FF20_9BACL</name>
<gene>
    <name evidence="3" type="ORF">ACFO3S_13970</name>
</gene>
<feature type="compositionally biased region" description="Low complexity" evidence="1">
    <location>
        <begin position="89"/>
        <end position="106"/>
    </location>
</feature>
<dbReference type="Proteomes" id="UP001596028">
    <property type="component" value="Unassembled WGS sequence"/>
</dbReference>
<feature type="region of interest" description="Disordered" evidence="1">
    <location>
        <begin position="36"/>
        <end position="127"/>
    </location>
</feature>
<keyword evidence="2" id="KW-1133">Transmembrane helix</keyword>